<protein>
    <submittedName>
        <fullName evidence="2">Uncharacterized protein</fullName>
    </submittedName>
</protein>
<evidence type="ECO:0000313" key="3">
    <source>
        <dbReference type="Proteomes" id="UP000758155"/>
    </source>
</evidence>
<accession>A0A9P4WG26</accession>
<reference evidence="2" key="1">
    <citation type="submission" date="2019-04" db="EMBL/GenBank/DDBJ databases">
        <title>Sequencing of skin fungus with MAO and IRED activity.</title>
        <authorList>
            <person name="Marsaioli A.J."/>
            <person name="Bonatto J.M.C."/>
            <person name="Reis Junior O."/>
        </authorList>
    </citation>
    <scope>NUCLEOTIDE SEQUENCE</scope>
    <source>
        <strain evidence="2">28M1</strain>
    </source>
</reference>
<comment type="caution">
    <text evidence="2">The sequence shown here is derived from an EMBL/GenBank/DDBJ whole genome shotgun (WGS) entry which is preliminary data.</text>
</comment>
<keyword evidence="3" id="KW-1185">Reference proteome</keyword>
<evidence type="ECO:0000313" key="2">
    <source>
        <dbReference type="EMBL" id="KAF3031358.1"/>
    </source>
</evidence>
<dbReference type="EMBL" id="SWKV01000157">
    <property type="protein sequence ID" value="KAF3031358.1"/>
    <property type="molecule type" value="Genomic_DNA"/>
</dbReference>
<name>A0A9P4WG26_9PLEO</name>
<evidence type="ECO:0000256" key="1">
    <source>
        <dbReference type="SAM" id="MobiDB-lite"/>
    </source>
</evidence>
<sequence>MSYSTTATGSDLVVTSGPVAGNPDSRIAGGVTPVFSSVLSDASGGTTGSERSFLGGSFLTQSTAGESRAVSEGASPVSTSSSKPSAVKGIDNGLLPIRSPTGSTARPSPKPNGDRSSILSSIALPATSGLPGDLFDSRNQTLELSPSAVDALSLAQFLKHLGVSMFNASRSEAMSGDQSGVSATAFKAIVANISMQEQMQQKALNALSLRAGVPSLPACQYNLPENQTERVKAMSVVKTVEGGALMWLAGTLSPEDSSVAVMLSSMSSVAARQNAQLRSFAIPNASVSSFDTPLPDAWAYNIALTFVVPGTCTVEQHLPLLPTLSVANSVIATAHTGDEIMFMWDTAARAAVARSGRPLFIGWSNQVSSPVYSAVTTLGNGCGTTKVPSDLSGTAFAVLTAQPGLMSVPSLTKATLAGPVVVNLVQ</sequence>
<organism evidence="2 3">
    <name type="scientific">Didymella heteroderae</name>
    <dbReference type="NCBI Taxonomy" id="1769908"/>
    <lineage>
        <taxon>Eukaryota</taxon>
        <taxon>Fungi</taxon>
        <taxon>Dikarya</taxon>
        <taxon>Ascomycota</taxon>
        <taxon>Pezizomycotina</taxon>
        <taxon>Dothideomycetes</taxon>
        <taxon>Pleosporomycetidae</taxon>
        <taxon>Pleosporales</taxon>
        <taxon>Pleosporineae</taxon>
        <taxon>Didymellaceae</taxon>
        <taxon>Didymella</taxon>
    </lineage>
</organism>
<dbReference type="Proteomes" id="UP000758155">
    <property type="component" value="Unassembled WGS sequence"/>
</dbReference>
<dbReference type="OrthoDB" id="1001765at2759"/>
<dbReference type="AlphaFoldDB" id="A0A9P4WG26"/>
<proteinExistence type="predicted"/>
<feature type="region of interest" description="Disordered" evidence="1">
    <location>
        <begin position="64"/>
        <end position="117"/>
    </location>
</feature>
<feature type="compositionally biased region" description="Low complexity" evidence="1">
    <location>
        <begin position="73"/>
        <end position="89"/>
    </location>
</feature>
<feature type="region of interest" description="Disordered" evidence="1">
    <location>
        <begin position="1"/>
        <end position="27"/>
    </location>
</feature>
<gene>
    <name evidence="2" type="ORF">E8E12_001086</name>
</gene>